<feature type="region of interest" description="Disordered" evidence="1">
    <location>
        <begin position="1"/>
        <end position="59"/>
    </location>
</feature>
<dbReference type="InterPro" id="IPR019261">
    <property type="entry name" value="PARG_cat_microbial"/>
</dbReference>
<comment type="caution">
    <text evidence="3">The sequence shown here is derived from an EMBL/GenBank/DDBJ whole genome shotgun (WGS) entry which is preliminary data.</text>
</comment>
<gene>
    <name evidence="3" type="ORF">GX50_04152</name>
</gene>
<evidence type="ECO:0000313" key="4">
    <source>
        <dbReference type="Proteomes" id="UP000226031"/>
    </source>
</evidence>
<keyword evidence="4" id="KW-1185">Reference proteome</keyword>
<dbReference type="Pfam" id="PF10021">
    <property type="entry name" value="PARG_cat_microb"/>
    <property type="match status" value="1"/>
</dbReference>
<accession>A0A2B7ZIS9</accession>
<dbReference type="InterPro" id="IPR043472">
    <property type="entry name" value="Macro_dom-like"/>
</dbReference>
<name>A0A2B7ZIS9_9EURO</name>
<dbReference type="PANTHER" id="PTHR35596:SF1">
    <property type="entry name" value="MICROBIAL-TYPE PARG CATALYTIC DOMAIN-CONTAINING PROTEIN"/>
    <property type="match status" value="1"/>
</dbReference>
<evidence type="ECO:0000256" key="1">
    <source>
        <dbReference type="SAM" id="MobiDB-lite"/>
    </source>
</evidence>
<protein>
    <recommendedName>
        <fullName evidence="2">Microbial-type PARG catalytic domain-containing protein</fullName>
    </recommendedName>
</protein>
<proteinExistence type="predicted"/>
<evidence type="ECO:0000259" key="2">
    <source>
        <dbReference type="Pfam" id="PF10021"/>
    </source>
</evidence>
<dbReference type="PANTHER" id="PTHR35596">
    <property type="entry name" value="DUF2263 DOMAIN-CONTAINING PROTEIN"/>
    <property type="match status" value="1"/>
</dbReference>
<dbReference type="Proteomes" id="UP000226031">
    <property type="component" value="Unassembled WGS sequence"/>
</dbReference>
<feature type="compositionally biased region" description="Basic residues" evidence="1">
    <location>
        <begin position="17"/>
        <end position="27"/>
    </location>
</feature>
<dbReference type="AlphaFoldDB" id="A0A2B7ZIS9"/>
<organism evidence="3 4">
    <name type="scientific">[Emmonsia] crescens</name>
    <dbReference type="NCBI Taxonomy" id="73230"/>
    <lineage>
        <taxon>Eukaryota</taxon>
        <taxon>Fungi</taxon>
        <taxon>Dikarya</taxon>
        <taxon>Ascomycota</taxon>
        <taxon>Pezizomycotina</taxon>
        <taxon>Eurotiomycetes</taxon>
        <taxon>Eurotiomycetidae</taxon>
        <taxon>Onygenales</taxon>
        <taxon>Ajellomycetaceae</taxon>
        <taxon>Emergomyces</taxon>
    </lineage>
</organism>
<evidence type="ECO:0000313" key="3">
    <source>
        <dbReference type="EMBL" id="PGH33078.1"/>
    </source>
</evidence>
<dbReference type="SUPFAM" id="SSF52949">
    <property type="entry name" value="Macro domain-like"/>
    <property type="match status" value="1"/>
</dbReference>
<dbReference type="NCBIfam" id="TIGR02452">
    <property type="entry name" value="TIGR02452 family protein"/>
    <property type="match status" value="1"/>
</dbReference>
<dbReference type="Gene3D" id="3.40.220.10">
    <property type="entry name" value="Leucine Aminopeptidase, subunit E, domain 1"/>
    <property type="match status" value="1"/>
</dbReference>
<reference evidence="3 4" key="1">
    <citation type="submission" date="2017-10" db="EMBL/GenBank/DDBJ databases">
        <title>Comparative genomics in systemic dimorphic fungi from Ajellomycetaceae.</title>
        <authorList>
            <person name="Munoz J.F."/>
            <person name="Mcewen J.G."/>
            <person name="Clay O.K."/>
            <person name="Cuomo C.A."/>
        </authorList>
    </citation>
    <scope>NUCLEOTIDE SEQUENCE [LARGE SCALE GENOMIC DNA]</scope>
    <source>
        <strain evidence="3 4">UAMH4076</strain>
    </source>
</reference>
<feature type="compositionally biased region" description="Gly residues" evidence="1">
    <location>
        <begin position="28"/>
        <end position="40"/>
    </location>
</feature>
<feature type="domain" description="Microbial-type PARG catalytic" evidence="2">
    <location>
        <begin position="112"/>
        <end position="204"/>
    </location>
</feature>
<dbReference type="EMBL" id="PDND01000073">
    <property type="protein sequence ID" value="PGH33078.1"/>
    <property type="molecule type" value="Genomic_DNA"/>
</dbReference>
<dbReference type="InterPro" id="IPR012664">
    <property type="entry name" value="CHP02452"/>
</dbReference>
<dbReference type="STRING" id="73230.A0A2B7ZIS9"/>
<sequence length="343" mass="36807">MSNPTRGAPSPVGPPRGRGHANGRGRGRGLGDVRGWVGGHGRGRGRGGGRGIVAGEHGDEREQLRAVSYETKALIPSILAGSRDSNLLKEGILYRSPTAPPRLDQELCPKFTGTTIQVLEADTFDAGIQLLSDSNNQSGSTVADVAVLNMASDFALGGSWLNGARAQEEALCRRSTLTASLKQSFYPTPSDAVIYSPAVIVFRNSLKDGHGLMDLSDPDTLPVVSVISMAAPRRPGVVRGADSLLKFANPNDRSRAKEKMRIILRLSAWKRHRNVVLGALGCGAFRNPAEEVANCWAEVFSESEFRGGWWEKVVFAVIDETGLGKYGNGNVGIFFRKLDGIEI</sequence>
<dbReference type="VEuPathDB" id="FungiDB:EMCG_02524"/>